<dbReference type="AlphaFoldDB" id="Q6N419"/>
<dbReference type="EC" id="3.5.1.108" evidence="4 12"/>
<evidence type="ECO:0000256" key="10">
    <source>
        <dbReference type="ARBA" id="ARBA00023098"/>
    </source>
</evidence>
<dbReference type="NCBIfam" id="TIGR00325">
    <property type="entry name" value="lpxC"/>
    <property type="match status" value="1"/>
</dbReference>
<dbReference type="EMBL" id="BX572604">
    <property type="protein sequence ID" value="CAE28962.1"/>
    <property type="molecule type" value="Genomic_DNA"/>
</dbReference>
<dbReference type="HOGENOM" id="CLU_046528_1_0_5"/>
<feature type="binding site" evidence="12">
    <location>
        <position position="275"/>
    </location>
    <ligand>
        <name>Zn(2+)</name>
        <dbReference type="ChEBI" id="CHEBI:29105"/>
    </ligand>
</feature>
<dbReference type="PANTHER" id="PTHR33694:SF1">
    <property type="entry name" value="UDP-3-O-ACYL-N-ACETYLGLUCOSAMINE DEACETYLASE 1, MITOCHONDRIAL-RELATED"/>
    <property type="match status" value="1"/>
</dbReference>
<keyword evidence="9 12" id="KW-0862">Zinc</keyword>
<dbReference type="SUPFAM" id="SSF54211">
    <property type="entry name" value="Ribosomal protein S5 domain 2-like"/>
    <property type="match status" value="2"/>
</dbReference>
<dbReference type="STRING" id="258594.RPA3521"/>
<sequence>MVNTDLGTPRASRPADRTGTISALRQWDTLLMKFSRQTTLRSQATVTGVGVHSGRPVTLTLGPADIDAGFLFVRTGLDGADREIKATSKSVVATELATVLGDSDGPLVSTAEHVLSALRGMGIDNATIEVDGPEVPIMDGSAAPFVAAIDQAGLREQAAPRKYLQILKPVSAAIGESFGEFRPYAAGFRVEVEIDFSNPQIGKQKYALAVEPEIFRREVARARTFGRMNDVARLWKMGYALGASFENSVVFDDDRLLNPEGLRYSDECARHKALDAIGDLALAGLPILGAYRSVRGGHKLNHTVLTALLADRSAWRVIEAEPARRAVRGHAEAVTGLVGGMVAPAYGPDVS</sequence>
<evidence type="ECO:0000256" key="12">
    <source>
        <dbReference type="HAMAP-Rule" id="MF_00388"/>
    </source>
</evidence>
<evidence type="ECO:0000256" key="3">
    <source>
        <dbReference type="ARBA" id="ARBA00005002"/>
    </source>
</evidence>
<dbReference type="UniPathway" id="UPA00359">
    <property type="reaction ID" value="UER00478"/>
</dbReference>
<keyword evidence="8 12" id="KW-0378">Hydrolase</keyword>
<organism evidence="13">
    <name type="scientific">Rhodopseudomonas palustris (strain ATCC BAA-98 / CGA009)</name>
    <dbReference type="NCBI Taxonomy" id="258594"/>
    <lineage>
        <taxon>Bacteria</taxon>
        <taxon>Pseudomonadati</taxon>
        <taxon>Pseudomonadota</taxon>
        <taxon>Alphaproteobacteria</taxon>
        <taxon>Hyphomicrobiales</taxon>
        <taxon>Nitrobacteraceae</taxon>
        <taxon>Rhodopseudomonas</taxon>
    </lineage>
</organism>
<comment type="cofactor">
    <cofactor evidence="1 12">
        <name>Zn(2+)</name>
        <dbReference type="ChEBI" id="CHEBI:29105"/>
    </cofactor>
</comment>
<evidence type="ECO:0000256" key="6">
    <source>
        <dbReference type="ARBA" id="ARBA00022556"/>
    </source>
</evidence>
<comment type="pathway">
    <text evidence="3 12">Glycolipid biosynthesis; lipid IV(A) biosynthesis; lipid IV(A) from (3R)-3-hydroxytetradecanoyl-[acyl-carrier-protein] and UDP-N-acetyl-alpha-D-glucosamine: step 2/6.</text>
</comment>
<keyword evidence="6 12" id="KW-0441">Lipid A biosynthesis</keyword>
<dbReference type="HAMAP" id="MF_00388">
    <property type="entry name" value="LpxC"/>
    <property type="match status" value="1"/>
</dbReference>
<dbReference type="InterPro" id="IPR004463">
    <property type="entry name" value="UDP-acyl_GlcNac_deAcase"/>
</dbReference>
<reference evidence="13" key="1">
    <citation type="journal article" date="2004" name="Nat. Biotechnol.">
        <title>Complete genome sequence of the metabolically versatile photosynthetic bacterium Rhodopseudomonas palustris.</title>
        <authorList>
            <person name="Larimer F.W."/>
            <person name="Chain P."/>
            <person name="Hauser L."/>
            <person name="Lamerdin J."/>
            <person name="Malfatti S."/>
            <person name="Do L."/>
            <person name="Land M.L."/>
            <person name="Pelletier D.A."/>
            <person name="Beatty J.T."/>
            <person name="Lang A.S."/>
            <person name="Tabita F.R."/>
            <person name="Gibson J.L."/>
            <person name="Hanson T.E."/>
            <person name="Bobst C."/>
            <person name="Torres J.L."/>
            <person name="Peres C."/>
            <person name="Harrison F.H."/>
            <person name="Gibson J."/>
            <person name="Harwood C.S."/>
        </authorList>
    </citation>
    <scope>NUCLEOTIDE SEQUENCE [LARGE SCALE GENOMIC DNA]</scope>
    <source>
        <strain evidence="13">CGA009</strain>
    </source>
</reference>
<accession>Q6N419</accession>
<dbReference type="InterPro" id="IPR011334">
    <property type="entry name" value="UDP-acyl_GlcNac_deAcase_C"/>
</dbReference>
<evidence type="ECO:0000256" key="9">
    <source>
        <dbReference type="ARBA" id="ARBA00022833"/>
    </source>
</evidence>
<comment type="similarity">
    <text evidence="12">Belongs to the LpxC family.</text>
</comment>
<evidence type="ECO:0000256" key="2">
    <source>
        <dbReference type="ARBA" id="ARBA00002923"/>
    </source>
</evidence>
<keyword evidence="10 12" id="KW-0443">Lipid metabolism</keyword>
<dbReference type="eggNOG" id="COG0774">
    <property type="taxonomic scope" value="Bacteria"/>
</dbReference>
<keyword evidence="5 12" id="KW-0444">Lipid biosynthesis</keyword>
<dbReference type="PANTHER" id="PTHR33694">
    <property type="entry name" value="UDP-3-O-ACYL-N-ACETYLGLUCOSAMINE DEACETYLASE 1, MITOCHONDRIAL-RELATED"/>
    <property type="match status" value="1"/>
</dbReference>
<dbReference type="PhylomeDB" id="Q6N419"/>
<protein>
    <recommendedName>
        <fullName evidence="4 12">UDP-3-O-acyl-N-acetylglucosamine deacetylase</fullName>
        <shortName evidence="12">UDP-3-O-acyl-GlcNAc deacetylase</shortName>
        <ecNumber evidence="4 12">3.5.1.108</ecNumber>
    </recommendedName>
    <alternativeName>
        <fullName evidence="12">UDP-3-O-[R-3-hydroxymyristoyl]-N-acetylglucosamine deacetylase</fullName>
    </alternativeName>
</protein>
<feature type="active site" description="Proton donor" evidence="12">
    <location>
        <position position="298"/>
    </location>
</feature>
<dbReference type="InterPro" id="IPR015870">
    <property type="entry name" value="UDP-acyl_N-AcGlcN_deAcase_N"/>
</dbReference>
<dbReference type="Pfam" id="PF03331">
    <property type="entry name" value="LpxC"/>
    <property type="match status" value="1"/>
</dbReference>
<dbReference type="GO" id="GO:0046872">
    <property type="term" value="F:metal ion binding"/>
    <property type="evidence" value="ECO:0007669"/>
    <property type="project" value="UniProtKB-KW"/>
</dbReference>
<dbReference type="Gene3D" id="3.30.1700.10">
    <property type="entry name" value="lpxc deacetylase, domain 2"/>
    <property type="match status" value="1"/>
</dbReference>
<name>Q6N419_RHOPA</name>
<dbReference type="GO" id="GO:0016020">
    <property type="term" value="C:membrane"/>
    <property type="evidence" value="ECO:0007669"/>
    <property type="project" value="GOC"/>
</dbReference>
<comment type="function">
    <text evidence="2 12">Catalyzes the hydrolysis of UDP-3-O-myristoyl-N-acetylglucosamine to form UDP-3-O-myristoylglucosamine and acetate, the committed step in lipid A biosynthesis.</text>
</comment>
<feature type="binding site" evidence="12">
    <location>
        <position position="271"/>
    </location>
    <ligand>
        <name>Zn(2+)</name>
        <dbReference type="ChEBI" id="CHEBI:29105"/>
    </ligand>
</feature>
<evidence type="ECO:0000256" key="8">
    <source>
        <dbReference type="ARBA" id="ARBA00022801"/>
    </source>
</evidence>
<proteinExistence type="inferred from homology"/>
<keyword evidence="7 12" id="KW-0479">Metal-binding</keyword>
<dbReference type="Gene3D" id="3.30.230.20">
    <property type="entry name" value="lpxc deacetylase, domain 1"/>
    <property type="match status" value="1"/>
</dbReference>
<evidence type="ECO:0000313" key="13">
    <source>
        <dbReference type="EMBL" id="CAE28962.1"/>
    </source>
</evidence>
<comment type="catalytic activity">
    <reaction evidence="11 12">
        <text>a UDP-3-O-[(3R)-3-hydroxyacyl]-N-acetyl-alpha-D-glucosamine + H2O = a UDP-3-O-[(3R)-3-hydroxyacyl]-alpha-D-glucosamine + acetate</text>
        <dbReference type="Rhea" id="RHEA:67816"/>
        <dbReference type="ChEBI" id="CHEBI:15377"/>
        <dbReference type="ChEBI" id="CHEBI:30089"/>
        <dbReference type="ChEBI" id="CHEBI:137740"/>
        <dbReference type="ChEBI" id="CHEBI:173225"/>
        <dbReference type="EC" id="3.5.1.108"/>
    </reaction>
</comment>
<evidence type="ECO:0000256" key="1">
    <source>
        <dbReference type="ARBA" id="ARBA00001947"/>
    </source>
</evidence>
<evidence type="ECO:0000256" key="7">
    <source>
        <dbReference type="ARBA" id="ARBA00022723"/>
    </source>
</evidence>
<feature type="binding site" evidence="12">
    <location>
        <position position="113"/>
    </location>
    <ligand>
        <name>Zn(2+)</name>
        <dbReference type="ChEBI" id="CHEBI:29105"/>
    </ligand>
</feature>
<evidence type="ECO:0000256" key="4">
    <source>
        <dbReference type="ARBA" id="ARBA00012745"/>
    </source>
</evidence>
<dbReference type="GO" id="GO:0009245">
    <property type="term" value="P:lipid A biosynthetic process"/>
    <property type="evidence" value="ECO:0007669"/>
    <property type="project" value="UniProtKB-UniRule"/>
</dbReference>
<evidence type="ECO:0000256" key="5">
    <source>
        <dbReference type="ARBA" id="ARBA00022516"/>
    </source>
</evidence>
<dbReference type="InterPro" id="IPR020568">
    <property type="entry name" value="Ribosomal_Su5_D2-typ_SF"/>
</dbReference>
<dbReference type="GO" id="GO:0103117">
    <property type="term" value="F:UDP-3-O-acyl-N-acetylglucosamine deacetylase activity"/>
    <property type="evidence" value="ECO:0007669"/>
    <property type="project" value="UniProtKB-UniRule"/>
</dbReference>
<gene>
    <name evidence="12 13" type="primary">lpxC</name>
    <name evidence="13" type="ordered locus">RPA3521</name>
</gene>
<evidence type="ECO:0000256" key="11">
    <source>
        <dbReference type="ARBA" id="ARBA00024535"/>
    </source>
</evidence>